<accession>A0A081B819</accession>
<feature type="transmembrane region" description="Helical" evidence="8">
    <location>
        <begin position="194"/>
        <end position="211"/>
    </location>
</feature>
<keyword evidence="4" id="KW-1003">Cell membrane</keyword>
<feature type="transmembrane region" description="Helical" evidence="8">
    <location>
        <begin position="38"/>
        <end position="55"/>
    </location>
</feature>
<dbReference type="Gene3D" id="1.20.1530.20">
    <property type="match status" value="1"/>
</dbReference>
<dbReference type="PANTHER" id="PTHR36838">
    <property type="entry name" value="AUXIN EFFLUX CARRIER FAMILY PROTEIN"/>
    <property type="match status" value="1"/>
</dbReference>
<evidence type="ECO:0000313" key="9">
    <source>
        <dbReference type="EMBL" id="GAK44187.1"/>
    </source>
</evidence>
<protein>
    <submittedName>
        <fullName evidence="9">Auxin efflux carrier</fullName>
    </submittedName>
</protein>
<keyword evidence="3" id="KW-0813">Transport</keyword>
<dbReference type="PANTHER" id="PTHR36838:SF4">
    <property type="entry name" value="AUXIN EFFLUX CARRIER FAMILY PROTEIN"/>
    <property type="match status" value="1"/>
</dbReference>
<evidence type="ECO:0000256" key="8">
    <source>
        <dbReference type="SAM" id="Phobius"/>
    </source>
</evidence>
<dbReference type="eggNOG" id="COG0679">
    <property type="taxonomic scope" value="Bacteria"/>
</dbReference>
<name>A0A081B819_9HYPH</name>
<dbReference type="AlphaFoldDB" id="A0A081B819"/>
<evidence type="ECO:0000256" key="4">
    <source>
        <dbReference type="ARBA" id="ARBA00022475"/>
    </source>
</evidence>
<evidence type="ECO:0000256" key="1">
    <source>
        <dbReference type="ARBA" id="ARBA00004651"/>
    </source>
</evidence>
<dbReference type="GO" id="GO:0005886">
    <property type="term" value="C:plasma membrane"/>
    <property type="evidence" value="ECO:0007669"/>
    <property type="project" value="UniProtKB-SubCell"/>
</dbReference>
<evidence type="ECO:0000256" key="7">
    <source>
        <dbReference type="ARBA" id="ARBA00023136"/>
    </source>
</evidence>
<dbReference type="Pfam" id="PF03547">
    <property type="entry name" value="Mem_trans"/>
    <property type="match status" value="2"/>
</dbReference>
<feature type="transmembrane region" description="Helical" evidence="8">
    <location>
        <begin position="67"/>
        <end position="85"/>
    </location>
</feature>
<evidence type="ECO:0000256" key="3">
    <source>
        <dbReference type="ARBA" id="ARBA00022448"/>
    </source>
</evidence>
<keyword evidence="7 8" id="KW-0472">Membrane</keyword>
<dbReference type="EMBL" id="BBIO01000002">
    <property type="protein sequence ID" value="GAK44187.1"/>
    <property type="molecule type" value="Genomic_DNA"/>
</dbReference>
<evidence type="ECO:0000256" key="6">
    <source>
        <dbReference type="ARBA" id="ARBA00022989"/>
    </source>
</evidence>
<feature type="transmembrane region" description="Helical" evidence="8">
    <location>
        <begin position="278"/>
        <end position="303"/>
    </location>
</feature>
<evidence type="ECO:0000256" key="5">
    <source>
        <dbReference type="ARBA" id="ARBA00022692"/>
    </source>
</evidence>
<dbReference type="Proteomes" id="UP000028702">
    <property type="component" value="Unassembled WGS sequence"/>
</dbReference>
<organism evidence="9 10">
    <name type="scientific">Tepidicaulis marinus</name>
    <dbReference type="NCBI Taxonomy" id="1333998"/>
    <lineage>
        <taxon>Bacteria</taxon>
        <taxon>Pseudomonadati</taxon>
        <taxon>Pseudomonadota</taxon>
        <taxon>Alphaproteobacteria</taxon>
        <taxon>Hyphomicrobiales</taxon>
        <taxon>Parvibaculaceae</taxon>
        <taxon>Tepidicaulis</taxon>
    </lineage>
</organism>
<reference evidence="9 10" key="1">
    <citation type="submission" date="2014-07" db="EMBL/GenBank/DDBJ databases">
        <title>Tepidicaulis marinum gen. nov., sp. nov., a novel marine bacterium denitrifying nitrate to nitrous oxide strictly under microaerobic conditions.</title>
        <authorList>
            <person name="Takeuchi M."/>
            <person name="Yamagishi T."/>
            <person name="Kamagata Y."/>
            <person name="Oshima K."/>
            <person name="Hattori M."/>
            <person name="Katayama T."/>
            <person name="Hanada S."/>
            <person name="Tamaki H."/>
            <person name="Marumo K."/>
            <person name="Maeda H."/>
            <person name="Nedachi M."/>
            <person name="Iwasaki W."/>
            <person name="Suwa Y."/>
            <person name="Sakata S."/>
        </authorList>
    </citation>
    <scope>NUCLEOTIDE SEQUENCE [LARGE SCALE GENOMIC DNA]</scope>
    <source>
        <strain evidence="9 10">MA2</strain>
    </source>
</reference>
<dbReference type="STRING" id="1333998.M2A_0686"/>
<keyword evidence="6 8" id="KW-1133">Transmembrane helix</keyword>
<feature type="transmembrane region" description="Helical" evidence="8">
    <location>
        <begin position="253"/>
        <end position="271"/>
    </location>
</feature>
<comment type="subcellular location">
    <subcellularLocation>
        <location evidence="1">Cell membrane</location>
        <topology evidence="1">Multi-pass membrane protein</topology>
    </subcellularLocation>
</comment>
<evidence type="ECO:0000256" key="2">
    <source>
        <dbReference type="ARBA" id="ARBA00010145"/>
    </source>
</evidence>
<proteinExistence type="inferred from homology"/>
<evidence type="ECO:0000313" key="10">
    <source>
        <dbReference type="Proteomes" id="UP000028702"/>
    </source>
</evidence>
<comment type="caution">
    <text evidence="9">The sequence shown here is derived from an EMBL/GenBank/DDBJ whole genome shotgun (WGS) entry which is preliminary data.</text>
</comment>
<feature type="transmembrane region" description="Helical" evidence="8">
    <location>
        <begin position="166"/>
        <end position="188"/>
    </location>
</feature>
<feature type="transmembrane region" description="Helical" evidence="8">
    <location>
        <begin position="124"/>
        <end position="145"/>
    </location>
</feature>
<keyword evidence="10" id="KW-1185">Reference proteome</keyword>
<dbReference type="InterPro" id="IPR038770">
    <property type="entry name" value="Na+/solute_symporter_sf"/>
</dbReference>
<dbReference type="RefSeq" id="WP_045442934.1">
    <property type="nucleotide sequence ID" value="NZ_BBIO01000002.1"/>
</dbReference>
<keyword evidence="5 8" id="KW-0812">Transmembrane</keyword>
<comment type="similarity">
    <text evidence="2">Belongs to the auxin efflux carrier (TC 2.A.69) family.</text>
</comment>
<gene>
    <name evidence="9" type="ORF">M2A_0686</name>
</gene>
<sequence length="304" mass="31791">MEAILNSLIPVFLVIALGAVIKRIGFLDEGLWAPLDRLTYYVFFPALLLHTLATADLANFDVWPMAYALWGGLFSMVAILMVLRVTTKFTGPQFASVFQGAARWNGFVALAAIGQLYGPEGVTLAAVSFAVLVPTVNVLSVLILTRYAGDTPAGMGTVLKLLSKNPLILACAAGIALNASHIGLPGPLATTADILGKAALTIGLIAIGAGLKWHEALAHKWIVLLTSALKLAVMPALMLGWCIFFDVTGLPRLVVLLCGAVPGATSSYILARQLGGDASLMASLITGGTILAAVTMPLVLWLAS</sequence>
<dbReference type="GO" id="GO:0055085">
    <property type="term" value="P:transmembrane transport"/>
    <property type="evidence" value="ECO:0007669"/>
    <property type="project" value="InterPro"/>
</dbReference>
<feature type="transmembrane region" description="Helical" evidence="8">
    <location>
        <begin position="6"/>
        <end position="26"/>
    </location>
</feature>
<feature type="transmembrane region" description="Helical" evidence="8">
    <location>
        <begin position="97"/>
        <end position="118"/>
    </location>
</feature>
<dbReference type="InterPro" id="IPR004776">
    <property type="entry name" value="Mem_transp_PIN-like"/>
</dbReference>
<feature type="transmembrane region" description="Helical" evidence="8">
    <location>
        <begin position="223"/>
        <end position="247"/>
    </location>
</feature>